<dbReference type="AlphaFoldDB" id="A0A9Q0S3F3"/>
<dbReference type="OrthoDB" id="6619240at2759"/>
<reference evidence="2" key="1">
    <citation type="submission" date="2022-07" db="EMBL/GenBank/DDBJ databases">
        <authorList>
            <person name="Trinca V."/>
            <person name="Uliana J.V.C."/>
            <person name="Torres T.T."/>
            <person name="Ward R.J."/>
            <person name="Monesi N."/>
        </authorList>
    </citation>
    <scope>NUCLEOTIDE SEQUENCE</scope>
    <source>
        <strain evidence="2">HSMRA1968</strain>
        <tissue evidence="2">Whole embryos</tissue>
    </source>
</reference>
<organism evidence="2 3">
    <name type="scientific">Pseudolycoriella hygida</name>
    <dbReference type="NCBI Taxonomy" id="35572"/>
    <lineage>
        <taxon>Eukaryota</taxon>
        <taxon>Metazoa</taxon>
        <taxon>Ecdysozoa</taxon>
        <taxon>Arthropoda</taxon>
        <taxon>Hexapoda</taxon>
        <taxon>Insecta</taxon>
        <taxon>Pterygota</taxon>
        <taxon>Neoptera</taxon>
        <taxon>Endopterygota</taxon>
        <taxon>Diptera</taxon>
        <taxon>Nematocera</taxon>
        <taxon>Sciaroidea</taxon>
        <taxon>Sciaridae</taxon>
        <taxon>Pseudolycoriella</taxon>
    </lineage>
</organism>
<protein>
    <recommendedName>
        <fullName evidence="4">THAP-type domain-containing protein</fullName>
    </recommendedName>
</protein>
<name>A0A9Q0S3F3_9DIPT</name>
<feature type="region of interest" description="Disordered" evidence="1">
    <location>
        <begin position="71"/>
        <end position="92"/>
    </location>
</feature>
<evidence type="ECO:0000313" key="3">
    <source>
        <dbReference type="Proteomes" id="UP001151699"/>
    </source>
</evidence>
<comment type="caution">
    <text evidence="2">The sequence shown here is derived from an EMBL/GenBank/DDBJ whole genome shotgun (WGS) entry which is preliminary data.</text>
</comment>
<sequence length="104" mass="11792">MGREPKKNTVVCGEHFEKTDYETPFLCDKERLKQDVVPTQKIPKSSLELKGIIKSKLPRERSLRLKRKAVDEATSVDMDSPMDTGLETDVVTSNEIGISTDVRR</sequence>
<accession>A0A9Q0S3F3</accession>
<proteinExistence type="predicted"/>
<evidence type="ECO:0000256" key="1">
    <source>
        <dbReference type="SAM" id="MobiDB-lite"/>
    </source>
</evidence>
<evidence type="ECO:0000313" key="2">
    <source>
        <dbReference type="EMBL" id="KAJ6643274.1"/>
    </source>
</evidence>
<dbReference type="Proteomes" id="UP001151699">
    <property type="component" value="Chromosome B"/>
</dbReference>
<keyword evidence="3" id="KW-1185">Reference proteome</keyword>
<gene>
    <name evidence="2" type="ORF">Bhyg_08232</name>
</gene>
<evidence type="ECO:0008006" key="4">
    <source>
        <dbReference type="Google" id="ProtNLM"/>
    </source>
</evidence>
<dbReference type="EMBL" id="WJQU01000002">
    <property type="protein sequence ID" value="KAJ6643274.1"/>
    <property type="molecule type" value="Genomic_DNA"/>
</dbReference>